<keyword evidence="3" id="KW-1185">Reference proteome</keyword>
<reference evidence="2 3" key="1">
    <citation type="journal article" date="2009" name="Nat. Genet.">
        <title>The genome of the cucumber, Cucumis sativus L.</title>
        <authorList>
            <person name="Huang S."/>
            <person name="Li R."/>
            <person name="Zhang Z."/>
            <person name="Li L."/>
            <person name="Gu X."/>
            <person name="Fan W."/>
            <person name="Lucas W.J."/>
            <person name="Wang X."/>
            <person name="Xie B."/>
            <person name="Ni P."/>
            <person name="Ren Y."/>
            <person name="Zhu H."/>
            <person name="Li J."/>
            <person name="Lin K."/>
            <person name="Jin W."/>
            <person name="Fei Z."/>
            <person name="Li G."/>
            <person name="Staub J."/>
            <person name="Kilian A."/>
            <person name="van der Vossen E.A."/>
            <person name="Wu Y."/>
            <person name="Guo J."/>
            <person name="He J."/>
            <person name="Jia Z."/>
            <person name="Ren Y."/>
            <person name="Tian G."/>
            <person name="Lu Y."/>
            <person name="Ruan J."/>
            <person name="Qian W."/>
            <person name="Wang M."/>
            <person name="Huang Q."/>
            <person name="Li B."/>
            <person name="Xuan Z."/>
            <person name="Cao J."/>
            <person name="Asan"/>
            <person name="Wu Z."/>
            <person name="Zhang J."/>
            <person name="Cai Q."/>
            <person name="Bai Y."/>
            <person name="Zhao B."/>
            <person name="Han Y."/>
            <person name="Li Y."/>
            <person name="Li X."/>
            <person name="Wang S."/>
            <person name="Shi Q."/>
            <person name="Liu S."/>
            <person name="Cho W.K."/>
            <person name="Kim J.Y."/>
            <person name="Xu Y."/>
            <person name="Heller-Uszynska K."/>
            <person name="Miao H."/>
            <person name="Cheng Z."/>
            <person name="Zhang S."/>
            <person name="Wu J."/>
            <person name="Yang Y."/>
            <person name="Kang H."/>
            <person name="Li M."/>
            <person name="Liang H."/>
            <person name="Ren X."/>
            <person name="Shi Z."/>
            <person name="Wen M."/>
            <person name="Jian M."/>
            <person name="Yang H."/>
            <person name="Zhang G."/>
            <person name="Yang Z."/>
            <person name="Chen R."/>
            <person name="Liu S."/>
            <person name="Li J."/>
            <person name="Ma L."/>
            <person name="Liu H."/>
            <person name="Zhou Y."/>
            <person name="Zhao J."/>
            <person name="Fang X."/>
            <person name="Li G."/>
            <person name="Fang L."/>
            <person name="Li Y."/>
            <person name="Liu D."/>
            <person name="Zheng H."/>
            <person name="Zhang Y."/>
            <person name="Qin N."/>
            <person name="Li Z."/>
            <person name="Yang G."/>
            <person name="Yang S."/>
            <person name="Bolund L."/>
            <person name="Kristiansen K."/>
            <person name="Zheng H."/>
            <person name="Li S."/>
            <person name="Zhang X."/>
            <person name="Yang H."/>
            <person name="Wang J."/>
            <person name="Sun R."/>
            <person name="Zhang B."/>
            <person name="Jiang S."/>
            <person name="Wang J."/>
            <person name="Du Y."/>
            <person name="Li S."/>
        </authorList>
    </citation>
    <scope>NUCLEOTIDE SEQUENCE [LARGE SCALE GENOMIC DNA]</scope>
    <source>
        <strain evidence="3">cv. 9930</strain>
    </source>
</reference>
<dbReference type="Gramene" id="KGN60613">
    <property type="protein sequence ID" value="KGN60613"/>
    <property type="gene ID" value="Csa_2G004140"/>
</dbReference>
<reference evidence="2 3" key="3">
    <citation type="journal article" date="2010" name="BMC Genomics">
        <title>Transcriptome sequencing and comparative analysis of cucumber flowers with different sex types.</title>
        <authorList>
            <person name="Guo S."/>
            <person name="Zheng Y."/>
            <person name="Joung J.G."/>
            <person name="Liu S."/>
            <person name="Zhang Z."/>
            <person name="Crasta O.R."/>
            <person name="Sobral B.W."/>
            <person name="Xu Y."/>
            <person name="Huang S."/>
            <person name="Fei Z."/>
        </authorList>
    </citation>
    <scope>NUCLEOTIDE SEQUENCE [LARGE SCALE GENOMIC DNA]</scope>
    <source>
        <strain evidence="3">cv. 9930</strain>
    </source>
</reference>
<evidence type="ECO:0000313" key="3">
    <source>
        <dbReference type="Proteomes" id="UP000029981"/>
    </source>
</evidence>
<organism evidence="2 3">
    <name type="scientific">Cucumis sativus</name>
    <name type="common">Cucumber</name>
    <dbReference type="NCBI Taxonomy" id="3659"/>
    <lineage>
        <taxon>Eukaryota</taxon>
        <taxon>Viridiplantae</taxon>
        <taxon>Streptophyta</taxon>
        <taxon>Embryophyta</taxon>
        <taxon>Tracheophyta</taxon>
        <taxon>Spermatophyta</taxon>
        <taxon>Magnoliopsida</taxon>
        <taxon>eudicotyledons</taxon>
        <taxon>Gunneridae</taxon>
        <taxon>Pentapetalae</taxon>
        <taxon>rosids</taxon>
        <taxon>fabids</taxon>
        <taxon>Cucurbitales</taxon>
        <taxon>Cucurbitaceae</taxon>
        <taxon>Benincaseae</taxon>
        <taxon>Cucumis</taxon>
    </lineage>
</organism>
<feature type="region of interest" description="Disordered" evidence="1">
    <location>
        <begin position="25"/>
        <end position="46"/>
    </location>
</feature>
<dbReference type="OrthoDB" id="1079501at2759"/>
<dbReference type="Proteomes" id="UP000029981">
    <property type="component" value="Chromosome 2"/>
</dbReference>
<name>A0A0A0LFV4_CUCSA</name>
<accession>A0A0A0LFV4</accession>
<dbReference type="PANTHER" id="PTHR34282">
    <property type="entry name" value="OS01G0228800 PROTEIN-RELATED"/>
    <property type="match status" value="1"/>
</dbReference>
<evidence type="ECO:0000256" key="1">
    <source>
        <dbReference type="SAM" id="MobiDB-lite"/>
    </source>
</evidence>
<evidence type="ECO:0000313" key="2">
    <source>
        <dbReference type="EMBL" id="KGN60613.1"/>
    </source>
</evidence>
<sequence length="722" mass="82122">MSQDSLSSRIYKSFLTCNDPKGIVDKSTVRKKKAPSKMEKRNKNRRASKNLYEFSDCRLGRERTAIKEVRDEFSSSSSSQLMEVSRGAQKLNRTIDLWSNGMKYDTQSDQIARDLFEGALDLQQSLVILGKLQEASRYMTEMKKNERTERKTNGNMGMERTGFNRNEFHKPQLSADYSYGDGAEELKKMIRDRLARQLIFPNSTNVAERITFPESSMESSASDFASTSSSQSSMMYNTATNPAKKGNGKNLIAKLMGLEPQSSQMYENLHKRFLDEKISDRQRPEFSMKVAETKKPKSAIHKISQKTSESNLNTQQSKGILKHPANEVNDYFNYSSYSRSREEPTHAAQPIVLLKPVRVSQVEWEERQAQVFEEEEALNKKKFMKLKMKEKYDQQKDDNKVEALCSKKVFGSIGAEETAISRIYHRKVAQNPKEDDWKPKECINVIKPKKRISHILLDQNFQKKEATDKKGFDSQKDNVARKNLLVKAKIAPKFQDEVQGSLSKLQRKRNVIEEPIPHDSTPTSDTAHECSPFSMNQAIAEKVINEVLVEKSPAINFGGKNSLKKPDQTYSPASLLDMKKKGGSSRYQTCDHCSESQSSLIHSCRKPESSKYIDHEISVTKPVSTPRTPISINSPPDSHTNELNHLNANGSSRLWVSPEELPANACDGVESLRNYRKINEATNGIFGLSCRWPVRESMKEVEEVVEDLEERILVGLIHEVFA</sequence>
<dbReference type="AlphaFoldDB" id="A0A0A0LFV4"/>
<evidence type="ECO:0008006" key="4">
    <source>
        <dbReference type="Google" id="ProtNLM"/>
    </source>
</evidence>
<proteinExistence type="predicted"/>
<dbReference type="PANTHER" id="PTHR34282:SF2">
    <property type="entry name" value="DUF3741 DOMAIN-CONTAINING PROTEIN"/>
    <property type="match status" value="1"/>
</dbReference>
<reference evidence="2 3" key="4">
    <citation type="journal article" date="2011" name="BMC Genomics">
        <title>RNA-Seq improves annotation of protein-coding genes in the cucumber genome.</title>
        <authorList>
            <person name="Li Z."/>
            <person name="Zhang Z."/>
            <person name="Yan P."/>
            <person name="Huang S."/>
            <person name="Fei Z."/>
            <person name="Lin K."/>
        </authorList>
    </citation>
    <scope>NUCLEOTIDE SEQUENCE [LARGE SCALE GENOMIC DNA]</scope>
    <source>
        <strain evidence="3">cv. 9930</strain>
    </source>
</reference>
<reference evidence="2 3" key="2">
    <citation type="journal article" date="2009" name="PLoS ONE">
        <title>An integrated genetic and cytogenetic map of the cucumber genome.</title>
        <authorList>
            <person name="Ren Y."/>
            <person name="Zhang Z."/>
            <person name="Liu J."/>
            <person name="Staub J.E."/>
            <person name="Han Y."/>
            <person name="Cheng Z."/>
            <person name="Li X."/>
            <person name="Lu J."/>
            <person name="Miao H."/>
            <person name="Kang H."/>
            <person name="Xie B."/>
            <person name="Gu X."/>
            <person name="Wang X."/>
            <person name="Du Y."/>
            <person name="Jin W."/>
            <person name="Huang S."/>
        </authorList>
    </citation>
    <scope>NUCLEOTIDE SEQUENCE [LARGE SCALE GENOMIC DNA]</scope>
    <source>
        <strain evidence="3">cv. 9930</strain>
    </source>
</reference>
<dbReference type="EMBL" id="CM002923">
    <property type="protein sequence ID" value="KGN60613.1"/>
    <property type="molecule type" value="Genomic_DNA"/>
</dbReference>
<dbReference type="OMA" id="GWRNGFS"/>
<dbReference type="KEGG" id="csv:105434538"/>
<gene>
    <name evidence="2" type="ORF">Csa_2G004140</name>
</gene>
<protein>
    <recommendedName>
        <fullName evidence="4">DUF3741 domain-containing protein</fullName>
    </recommendedName>
</protein>